<reference evidence="1" key="1">
    <citation type="submission" date="2015-04" db="EMBL/GenBank/DDBJ databases">
        <authorList>
            <consortium name="Pathogen Informatics"/>
        </authorList>
    </citation>
    <scope>NUCLEOTIDE SEQUENCE [LARGE SCALE GENOMIC DNA]</scope>
    <source>
        <strain evidence="1">8A</strain>
    </source>
</reference>
<dbReference type="OrthoDB" id="371399at2759"/>
<dbReference type="GeneID" id="39731922"/>
<name>A0A1J1GVB7_PLAGA</name>
<dbReference type="OMA" id="ICAPMSE"/>
<dbReference type="EMBL" id="CVMV01000059">
    <property type="protein sequence ID" value="CRG96174.1"/>
    <property type="molecule type" value="Genomic_DNA"/>
</dbReference>
<dbReference type="VEuPathDB" id="PlasmoDB:PGAL8A_00339200"/>
<comment type="caution">
    <text evidence="1">The sequence shown here is derived from an EMBL/GenBank/DDBJ whole genome shotgun (WGS) entry which is preliminary data.</text>
</comment>
<proteinExistence type="predicted"/>
<keyword evidence="2" id="KW-1185">Reference proteome</keyword>
<evidence type="ECO:0000313" key="2">
    <source>
        <dbReference type="Proteomes" id="UP000220797"/>
    </source>
</evidence>
<dbReference type="RefSeq" id="XP_028528979.1">
    <property type="nucleotide sequence ID" value="XM_028672426.1"/>
</dbReference>
<dbReference type="AlphaFoldDB" id="A0A1J1GVB7"/>
<sequence length="776" mass="93415">MINKRISNFGSGEFKRILYRYRHIGIIDLCTQHCNYSVLIGKYNKSDKRKFIISSSKKKELKNEFFKNKFKYNKKKKDNEGIYLNKISYKEEKTFSSDKNEIINIDKINNIFIKDFLNKNNIYYLYAYQFLLIELLRYTNVFMNLAYSDCLISYIIYSFYKINSLKTNASNKNILNHQIHNGITDNINVSIDNITNEKIKKKKKKNNFYLDNCVLFLGCSKEQISLIHETIIKLKSIDISTHIISNEKSADNIKSNFFLYNIIILNIENFSDTYDFSILFEHINFIVVDDIYEIYINKKSNILKNILKNCKEKQIKGNNIQILLINKIYDEWIIKEMLHFLKSIKYNIKFEKNLNFFKNEFYSNINDFNCFDLYEYKKSNCKHFSINVPLNEDKKFLILFYLLSENKNKKIIIYYNKNDIYSFYNFINSYIPCIFLPNTYKIKCKSNIINTFNKNSDYILVTNDKNIKKIYEINANLYIHYTFVENVNTYVDIMSNNFFNIKNDKIEEIKNENYNNPYSENNKTSVFEGHIESILFYNKKQYKQYEILNNLINFTNYMLPPLKEMKNNFLNFLIEEIQDVIIDDNKHLEEAGKIYEKYGYSFISASLYYIQKKKLFKKNFKNKSYSNITFIIEKNIILNTKSKLIDFLNDLLNFKKNIGDINFFIQNYLYCKRGYILSVAEDIYNIIHKNKNLKENMEKYKKINMYILYNNYEKNFRSTYVKKGTYKSKKSLRRLKKKLNIKKEHIEMNKLKKWMTSSFKLNRRNVKDKLDSLKAK</sequence>
<organism evidence="1 2">
    <name type="scientific">Plasmodium gallinaceum</name>
    <dbReference type="NCBI Taxonomy" id="5849"/>
    <lineage>
        <taxon>Eukaryota</taxon>
        <taxon>Sar</taxon>
        <taxon>Alveolata</taxon>
        <taxon>Apicomplexa</taxon>
        <taxon>Aconoidasida</taxon>
        <taxon>Haemosporida</taxon>
        <taxon>Plasmodiidae</taxon>
        <taxon>Plasmodium</taxon>
        <taxon>Plasmodium (Haemamoeba)</taxon>
    </lineage>
</organism>
<protein>
    <submittedName>
        <fullName evidence="1">Uncharacterized protein</fullName>
    </submittedName>
</protein>
<evidence type="ECO:0000313" key="1">
    <source>
        <dbReference type="EMBL" id="CRG96174.1"/>
    </source>
</evidence>
<gene>
    <name evidence="1" type="ORF">PGAL8A_00339200</name>
</gene>
<accession>A0A1J1GVB7</accession>
<dbReference type="Proteomes" id="UP000220797">
    <property type="component" value="Unassembled WGS sequence"/>
</dbReference>